<organism evidence="2 3">
    <name type="scientific">Actinidia rufa</name>
    <dbReference type="NCBI Taxonomy" id="165716"/>
    <lineage>
        <taxon>Eukaryota</taxon>
        <taxon>Viridiplantae</taxon>
        <taxon>Streptophyta</taxon>
        <taxon>Embryophyta</taxon>
        <taxon>Tracheophyta</taxon>
        <taxon>Spermatophyta</taxon>
        <taxon>Magnoliopsida</taxon>
        <taxon>eudicotyledons</taxon>
        <taxon>Gunneridae</taxon>
        <taxon>Pentapetalae</taxon>
        <taxon>asterids</taxon>
        <taxon>Ericales</taxon>
        <taxon>Actinidiaceae</taxon>
        <taxon>Actinidia</taxon>
    </lineage>
</organism>
<dbReference type="AlphaFoldDB" id="A0A7J0FET3"/>
<sequence length="80" mass="9430">MAARVKVAQTYDSEGKYVAYWLPELEALPKEKRHFPGDLYIKQIVPLKYGNYHKNNSNKDSEVAERHTRSQGRKFKGYQR</sequence>
<evidence type="ECO:0000313" key="3">
    <source>
        <dbReference type="Proteomes" id="UP000585474"/>
    </source>
</evidence>
<dbReference type="Gene3D" id="1.10.579.10">
    <property type="entry name" value="DNA Cyclobutane Dipyrimidine Photolyase, subunit A, domain 3"/>
    <property type="match status" value="1"/>
</dbReference>
<feature type="compositionally biased region" description="Basic and acidic residues" evidence="1">
    <location>
        <begin position="57"/>
        <end position="68"/>
    </location>
</feature>
<gene>
    <name evidence="2" type="ORF">Acr_11g0009950</name>
</gene>
<dbReference type="SUPFAM" id="SSF48173">
    <property type="entry name" value="Cryptochrome/photolyase FAD-binding domain"/>
    <property type="match status" value="1"/>
</dbReference>
<reference evidence="2 3" key="1">
    <citation type="submission" date="2019-07" db="EMBL/GenBank/DDBJ databases">
        <title>De Novo Assembly of kiwifruit Actinidia rufa.</title>
        <authorList>
            <person name="Sugita-Konishi S."/>
            <person name="Sato K."/>
            <person name="Mori E."/>
            <person name="Abe Y."/>
            <person name="Kisaki G."/>
            <person name="Hamano K."/>
            <person name="Suezawa K."/>
            <person name="Otani M."/>
            <person name="Fukuda T."/>
            <person name="Manabe T."/>
            <person name="Gomi K."/>
            <person name="Tabuchi M."/>
            <person name="Akimitsu K."/>
            <person name="Kataoka I."/>
        </authorList>
    </citation>
    <scope>NUCLEOTIDE SEQUENCE [LARGE SCALE GENOMIC DNA]</scope>
    <source>
        <strain evidence="3">cv. Fuchu</strain>
    </source>
</reference>
<dbReference type="EMBL" id="BJWL01000011">
    <property type="protein sequence ID" value="GFY96689.1"/>
    <property type="molecule type" value="Genomic_DNA"/>
</dbReference>
<evidence type="ECO:0008006" key="4">
    <source>
        <dbReference type="Google" id="ProtNLM"/>
    </source>
</evidence>
<name>A0A7J0FET3_9ERIC</name>
<dbReference type="Proteomes" id="UP000585474">
    <property type="component" value="Unassembled WGS sequence"/>
</dbReference>
<keyword evidence="3" id="KW-1185">Reference proteome</keyword>
<protein>
    <recommendedName>
        <fullName evidence="4">Cryptochrome/DNA photolyase FAD-binding domain-containing protein</fullName>
    </recommendedName>
</protein>
<proteinExistence type="predicted"/>
<dbReference type="InterPro" id="IPR036134">
    <property type="entry name" value="Crypto/Photolyase_FAD-like_sf"/>
</dbReference>
<comment type="caution">
    <text evidence="2">The sequence shown here is derived from an EMBL/GenBank/DDBJ whole genome shotgun (WGS) entry which is preliminary data.</text>
</comment>
<dbReference type="OrthoDB" id="435881at2759"/>
<evidence type="ECO:0000313" key="2">
    <source>
        <dbReference type="EMBL" id="GFY96689.1"/>
    </source>
</evidence>
<evidence type="ECO:0000256" key="1">
    <source>
        <dbReference type="SAM" id="MobiDB-lite"/>
    </source>
</evidence>
<accession>A0A7J0FET3</accession>
<feature type="region of interest" description="Disordered" evidence="1">
    <location>
        <begin position="51"/>
        <end position="80"/>
    </location>
</feature>
<feature type="compositionally biased region" description="Basic residues" evidence="1">
    <location>
        <begin position="69"/>
        <end position="80"/>
    </location>
</feature>